<dbReference type="EMBL" id="FOAS01000004">
    <property type="protein sequence ID" value="SEK68068.1"/>
    <property type="molecule type" value="Genomic_DNA"/>
</dbReference>
<feature type="domain" description="Type IV pilin Tt1218-like" evidence="10">
    <location>
        <begin position="33"/>
        <end position="102"/>
    </location>
</feature>
<evidence type="ECO:0000256" key="6">
    <source>
        <dbReference type="ARBA" id="ARBA00022692"/>
    </source>
</evidence>
<evidence type="ECO:0000256" key="8">
    <source>
        <dbReference type="ARBA" id="ARBA00023136"/>
    </source>
</evidence>
<dbReference type="PANTHER" id="PTHR38779:SF2">
    <property type="entry name" value="TYPE II SECRETION SYSTEM PROTEIN I-RELATED"/>
    <property type="match status" value="1"/>
</dbReference>
<evidence type="ECO:0000256" key="9">
    <source>
        <dbReference type="SAM" id="Phobius"/>
    </source>
</evidence>
<reference evidence="11 12" key="1">
    <citation type="submission" date="2016-10" db="EMBL/GenBank/DDBJ databases">
        <authorList>
            <person name="de Groot N.N."/>
        </authorList>
    </citation>
    <scope>NUCLEOTIDE SEQUENCE [LARGE SCALE GENOMIC DNA]</scope>
    <source>
        <strain evidence="11 12">JCM 19513</strain>
    </source>
</reference>
<dbReference type="SUPFAM" id="SSF54523">
    <property type="entry name" value="Pili subunits"/>
    <property type="match status" value="1"/>
</dbReference>
<accession>A0A1H7J085</accession>
<dbReference type="InterPro" id="IPR013362">
    <property type="entry name" value="Pilus_4_PilV"/>
</dbReference>
<keyword evidence="4" id="KW-0488">Methylation</keyword>
<sequence>MPLKNTRGFTLIEVLVALLILAVGLLGTASLMLLSMKSNQNASQRTQASLLAYDLAERMRMNRTVAVENAAGSDYTMSLKANDSPPSSPNCFGSSTCSNAAQRAQDLREWTENFIDINGVGVDGDDYRPAIAGSTFVITKANTNQYTITIEWQESINGARAANDLDNDRDVTKSFSLNVEL</sequence>
<dbReference type="InterPro" id="IPR054402">
    <property type="entry name" value="Tt1218-like_dom"/>
</dbReference>
<evidence type="ECO:0000313" key="11">
    <source>
        <dbReference type="EMBL" id="SEK68068.1"/>
    </source>
</evidence>
<evidence type="ECO:0000256" key="7">
    <source>
        <dbReference type="ARBA" id="ARBA00022989"/>
    </source>
</evidence>
<keyword evidence="12" id="KW-1185">Reference proteome</keyword>
<dbReference type="Pfam" id="PF22150">
    <property type="entry name" value="Tt1218-like"/>
    <property type="match status" value="1"/>
</dbReference>
<keyword evidence="8 9" id="KW-0472">Membrane</keyword>
<evidence type="ECO:0000313" key="12">
    <source>
        <dbReference type="Proteomes" id="UP000185766"/>
    </source>
</evidence>
<comment type="subcellular location">
    <subcellularLocation>
        <location evidence="1">Cell inner membrane</location>
        <topology evidence="1">Single-pass membrane protein</topology>
    </subcellularLocation>
</comment>
<dbReference type="GO" id="GO:0015628">
    <property type="term" value="P:protein secretion by the type II secretion system"/>
    <property type="evidence" value="ECO:0007669"/>
    <property type="project" value="InterPro"/>
</dbReference>
<evidence type="ECO:0000256" key="3">
    <source>
        <dbReference type="ARBA" id="ARBA00022475"/>
    </source>
</evidence>
<dbReference type="GO" id="GO:0015627">
    <property type="term" value="C:type II protein secretion system complex"/>
    <property type="evidence" value="ECO:0007669"/>
    <property type="project" value="InterPro"/>
</dbReference>
<keyword evidence="7 9" id="KW-1133">Transmembrane helix</keyword>
<evidence type="ECO:0000256" key="1">
    <source>
        <dbReference type="ARBA" id="ARBA00004377"/>
    </source>
</evidence>
<keyword evidence="5" id="KW-0997">Cell inner membrane</keyword>
<evidence type="ECO:0000256" key="4">
    <source>
        <dbReference type="ARBA" id="ARBA00022481"/>
    </source>
</evidence>
<proteinExistence type="inferred from homology"/>
<comment type="similarity">
    <text evidence="2">Belongs to the GSP I family.</text>
</comment>
<gene>
    <name evidence="11" type="ORF">SAMN05216214_104131</name>
</gene>
<dbReference type="Pfam" id="PF07963">
    <property type="entry name" value="N_methyl"/>
    <property type="match status" value="1"/>
</dbReference>
<dbReference type="PANTHER" id="PTHR38779">
    <property type="entry name" value="TYPE II SECRETION SYSTEM PROTEIN I-RELATED"/>
    <property type="match status" value="1"/>
</dbReference>
<dbReference type="InterPro" id="IPR045584">
    <property type="entry name" value="Pilin-like"/>
</dbReference>
<dbReference type="InterPro" id="IPR012902">
    <property type="entry name" value="N_methyl_site"/>
</dbReference>
<dbReference type="NCBIfam" id="TIGR02532">
    <property type="entry name" value="IV_pilin_GFxxxE"/>
    <property type="match status" value="1"/>
</dbReference>
<protein>
    <submittedName>
        <fullName evidence="11">Type IV pilus assembly protein PilV</fullName>
    </submittedName>
</protein>
<dbReference type="InterPro" id="IPR010052">
    <property type="entry name" value="T2SS_protein-GspI"/>
</dbReference>
<dbReference type="AlphaFoldDB" id="A0A1H7J085"/>
<organism evidence="11 12">
    <name type="scientific">Atopomonas hussainii</name>
    <dbReference type="NCBI Taxonomy" id="1429083"/>
    <lineage>
        <taxon>Bacteria</taxon>
        <taxon>Pseudomonadati</taxon>
        <taxon>Pseudomonadota</taxon>
        <taxon>Gammaproteobacteria</taxon>
        <taxon>Pseudomonadales</taxon>
        <taxon>Pseudomonadaceae</taxon>
        <taxon>Atopomonas</taxon>
    </lineage>
</organism>
<keyword evidence="3" id="KW-1003">Cell membrane</keyword>
<name>A0A1H7J085_9GAMM</name>
<dbReference type="RefSeq" id="WP_074865866.1">
    <property type="nucleotide sequence ID" value="NZ_FOAS01000004.1"/>
</dbReference>
<dbReference type="GO" id="GO:0005886">
    <property type="term" value="C:plasma membrane"/>
    <property type="evidence" value="ECO:0007669"/>
    <property type="project" value="UniProtKB-SubCell"/>
</dbReference>
<keyword evidence="6 9" id="KW-0812">Transmembrane</keyword>
<evidence type="ECO:0000259" key="10">
    <source>
        <dbReference type="Pfam" id="PF22150"/>
    </source>
</evidence>
<dbReference type="Proteomes" id="UP000185766">
    <property type="component" value="Unassembled WGS sequence"/>
</dbReference>
<evidence type="ECO:0000256" key="2">
    <source>
        <dbReference type="ARBA" id="ARBA00008358"/>
    </source>
</evidence>
<evidence type="ECO:0000256" key="5">
    <source>
        <dbReference type="ARBA" id="ARBA00022519"/>
    </source>
</evidence>
<dbReference type="NCBIfam" id="TIGR02523">
    <property type="entry name" value="type_IV_pilV"/>
    <property type="match status" value="1"/>
</dbReference>
<feature type="transmembrane region" description="Helical" evidence="9">
    <location>
        <begin position="12"/>
        <end position="34"/>
    </location>
</feature>